<dbReference type="InterPro" id="IPR029056">
    <property type="entry name" value="Ribokinase-like"/>
</dbReference>
<dbReference type="PANTHER" id="PTHR46566">
    <property type="entry name" value="1-PHOSPHOFRUCTOKINASE-RELATED"/>
    <property type="match status" value="1"/>
</dbReference>
<evidence type="ECO:0000313" key="9">
    <source>
        <dbReference type="Proteomes" id="UP000664800"/>
    </source>
</evidence>
<dbReference type="EMBL" id="JAFKMR010000010">
    <property type="protein sequence ID" value="MBN8743198.1"/>
    <property type="molecule type" value="Genomic_DNA"/>
</dbReference>
<dbReference type="GO" id="GO:0008443">
    <property type="term" value="F:phosphofructokinase activity"/>
    <property type="evidence" value="ECO:0007669"/>
    <property type="project" value="TreeGrafter"/>
</dbReference>
<dbReference type="Pfam" id="PF00294">
    <property type="entry name" value="PfkB"/>
    <property type="match status" value="1"/>
</dbReference>
<evidence type="ECO:0000256" key="2">
    <source>
        <dbReference type="ARBA" id="ARBA00022679"/>
    </source>
</evidence>
<accession>A0A8I1SV23</accession>
<dbReference type="PANTHER" id="PTHR46566:SF2">
    <property type="entry name" value="ATP-DEPENDENT 6-PHOSPHOFRUCTOKINASE ISOZYME 2"/>
    <property type="match status" value="1"/>
</dbReference>
<evidence type="ECO:0000259" key="7">
    <source>
        <dbReference type="Pfam" id="PF00294"/>
    </source>
</evidence>
<dbReference type="NCBIfam" id="TIGR03168">
    <property type="entry name" value="1-PFK"/>
    <property type="match status" value="1"/>
</dbReference>
<keyword evidence="3" id="KW-0547">Nucleotide-binding</keyword>
<dbReference type="GO" id="GO:0005524">
    <property type="term" value="F:ATP binding"/>
    <property type="evidence" value="ECO:0007669"/>
    <property type="project" value="UniProtKB-KW"/>
</dbReference>
<dbReference type="SUPFAM" id="SSF53613">
    <property type="entry name" value="Ribokinase-like"/>
    <property type="match status" value="1"/>
</dbReference>
<keyword evidence="4 8" id="KW-0418">Kinase</keyword>
<dbReference type="GO" id="GO:0044281">
    <property type="term" value="P:small molecule metabolic process"/>
    <property type="evidence" value="ECO:0007669"/>
    <property type="project" value="UniProtKB-ARBA"/>
</dbReference>
<reference evidence="8" key="1">
    <citation type="submission" date="2021-02" db="EMBL/GenBank/DDBJ databases">
        <title>Thiocyanate and organic carbon inputs drive convergent selection for specific autotrophic Afipia and Thiobacillus strains within complex microbiomes.</title>
        <authorList>
            <person name="Huddy R.J."/>
            <person name="Sachdeva R."/>
            <person name="Kadzinga F."/>
            <person name="Kantor R.S."/>
            <person name="Harrison S.T.L."/>
            <person name="Banfield J.F."/>
        </authorList>
    </citation>
    <scope>NUCLEOTIDE SEQUENCE</scope>
    <source>
        <strain evidence="8">SCN18_13_7_16_R3_B_64_19</strain>
    </source>
</reference>
<name>A0A8I1SV23_THIA3</name>
<dbReference type="InterPro" id="IPR002173">
    <property type="entry name" value="Carboh/pur_kinase_PfkB_CS"/>
</dbReference>
<dbReference type="AlphaFoldDB" id="A0A8I1SV23"/>
<protein>
    <recommendedName>
        <fullName evidence="6">Phosphofructokinase</fullName>
    </recommendedName>
</protein>
<dbReference type="RefSeq" id="WP_276727648.1">
    <property type="nucleotide sequence ID" value="NZ_JAFKMR010000010.1"/>
</dbReference>
<dbReference type="CDD" id="cd01164">
    <property type="entry name" value="FruK_PfkB_like"/>
    <property type="match status" value="1"/>
</dbReference>
<gene>
    <name evidence="8" type="ORF">J0I24_02715</name>
</gene>
<keyword evidence="5" id="KW-0067">ATP-binding</keyword>
<dbReference type="GO" id="GO:0016052">
    <property type="term" value="P:carbohydrate catabolic process"/>
    <property type="evidence" value="ECO:0007669"/>
    <property type="project" value="UniProtKB-ARBA"/>
</dbReference>
<proteinExistence type="inferred from homology"/>
<evidence type="ECO:0000256" key="1">
    <source>
        <dbReference type="ARBA" id="ARBA00010688"/>
    </source>
</evidence>
<dbReference type="Proteomes" id="UP000664800">
    <property type="component" value="Unassembled WGS sequence"/>
</dbReference>
<organism evidence="8 9">
    <name type="scientific">Thiomonas arsenitoxydans (strain DSM 22701 / CIP 110005 / 3As)</name>
    <dbReference type="NCBI Taxonomy" id="426114"/>
    <lineage>
        <taxon>Bacteria</taxon>
        <taxon>Pseudomonadati</taxon>
        <taxon>Pseudomonadota</taxon>
        <taxon>Betaproteobacteria</taxon>
        <taxon>Burkholderiales</taxon>
        <taxon>Thiomonas</taxon>
    </lineage>
</organism>
<evidence type="ECO:0000256" key="4">
    <source>
        <dbReference type="ARBA" id="ARBA00022777"/>
    </source>
</evidence>
<comment type="caution">
    <text evidence="8">The sequence shown here is derived from an EMBL/GenBank/DDBJ whole genome shotgun (WGS) entry which is preliminary data.</text>
</comment>
<dbReference type="PROSITE" id="PS00584">
    <property type="entry name" value="PFKB_KINASES_2"/>
    <property type="match status" value="1"/>
</dbReference>
<comment type="similarity">
    <text evidence="1 6">Belongs to the carbohydrate kinase PfkB family.</text>
</comment>
<evidence type="ECO:0000256" key="5">
    <source>
        <dbReference type="ARBA" id="ARBA00022840"/>
    </source>
</evidence>
<evidence type="ECO:0000256" key="3">
    <source>
        <dbReference type="ARBA" id="ARBA00022741"/>
    </source>
</evidence>
<dbReference type="GO" id="GO:0005829">
    <property type="term" value="C:cytosol"/>
    <property type="evidence" value="ECO:0007669"/>
    <property type="project" value="TreeGrafter"/>
</dbReference>
<dbReference type="PIRSF" id="PIRSF000535">
    <property type="entry name" value="1PFK/6PFK/LacC"/>
    <property type="match status" value="1"/>
</dbReference>
<evidence type="ECO:0000256" key="6">
    <source>
        <dbReference type="PIRNR" id="PIRNR000535"/>
    </source>
</evidence>
<feature type="domain" description="Carbohydrate kinase PfkB" evidence="7">
    <location>
        <begin position="15"/>
        <end position="297"/>
    </location>
</feature>
<dbReference type="InterPro" id="IPR017583">
    <property type="entry name" value="Tagatose/fructose_Pkinase"/>
</dbReference>
<dbReference type="Gene3D" id="3.40.1190.20">
    <property type="match status" value="1"/>
</dbReference>
<evidence type="ECO:0000313" key="8">
    <source>
        <dbReference type="EMBL" id="MBN8743198.1"/>
    </source>
</evidence>
<sequence>MTPVQADVPPIVTLTLNPCVDVSYDIPQLIEDQKVHATATRLDPGGNGINVARALKRLRIPAWACATVAGEIGMLFERLIAGQIDHPHLVRIDGETRINTTLQQRQPRAQFEVSATGPVIDAAILDRISAEVLELARNGYAVLTGSRSPGVPPGYYAELCAALRAQAAKPVVDAQGEALAQAVAARPFLIKPNRFELEQLVGRPLPTRDEVIREARVLHAQGVEWVCVSLGGEGAVLVGAETYIGHAPEVVVVSTVGAGDSMVGGLVAALSRHATPADALRLALACGSGTSQQPGTELFDPAVLPGLQAQVNVQLIA</sequence>
<dbReference type="FunFam" id="3.40.1190.20:FF:000001">
    <property type="entry name" value="Phosphofructokinase"/>
    <property type="match status" value="1"/>
</dbReference>
<dbReference type="InterPro" id="IPR011611">
    <property type="entry name" value="PfkB_dom"/>
</dbReference>
<keyword evidence="2 6" id="KW-0808">Transferase</keyword>